<evidence type="ECO:0000256" key="5">
    <source>
        <dbReference type="ARBA" id="ARBA00023015"/>
    </source>
</evidence>
<dbReference type="InterPro" id="IPR044888">
    <property type="entry name" value="Mediatior_Med7_sf"/>
</dbReference>
<feature type="region of interest" description="Disordered" evidence="11">
    <location>
        <begin position="196"/>
        <end position="238"/>
    </location>
</feature>
<comment type="function">
    <text evidence="9">Component of the Mediator complex, a coactivator involved in the regulated transcription of nearly all RNA polymerase II-dependent genes. Mediator functions as a bridge to convey information from gene-specific regulatory proteins to the basal RNA polymerase II transcription machinery. Mediator is recruited to promoters by direct interactions with regulatory proteins and serves as a scaffold for the assembly of a functional preinitiation complex with RNA polymerase II and the general transcription factors.</text>
</comment>
<dbReference type="GO" id="GO:0070847">
    <property type="term" value="C:core mediator complex"/>
    <property type="evidence" value="ECO:0007669"/>
    <property type="project" value="TreeGrafter"/>
</dbReference>
<dbReference type="GO" id="GO:0006357">
    <property type="term" value="P:regulation of transcription by RNA polymerase II"/>
    <property type="evidence" value="ECO:0007669"/>
    <property type="project" value="InterPro"/>
</dbReference>
<evidence type="ECO:0000313" key="13">
    <source>
        <dbReference type="Proteomes" id="UP000027920"/>
    </source>
</evidence>
<keyword evidence="6 10" id="KW-0010">Activator</keyword>
<sequence>MAEPDPPLQLPEAPFPAPPPFWRHFTVANEEQLKKYESLEPSEGYQKLPIPLAYLRPPPPPPSAAEHYTTFGQKQVIDPTKPSSLPLDQLLFDPNQPKLDHAFLLKKLTKSLLLNFLELTTLLSLDPTQYQDKLDDFRQLFLNVHVVINMYRPHQARESAKDLLESCLEDGQREVEECDNLKARIQTFLDEVGRLRDEKPASNGDVEDGASRSTRESKHDKMEQQRRLWKMVQDMKDA</sequence>
<dbReference type="GO" id="GO:0016592">
    <property type="term" value="C:mediator complex"/>
    <property type="evidence" value="ECO:0007669"/>
    <property type="project" value="InterPro"/>
</dbReference>
<gene>
    <name evidence="12" type="ORF">A1O9_05029</name>
</gene>
<dbReference type="OrthoDB" id="10253553at2759"/>
<comment type="subcellular location">
    <subcellularLocation>
        <location evidence="1 10">Nucleus</location>
    </subcellularLocation>
</comment>
<evidence type="ECO:0000256" key="4">
    <source>
        <dbReference type="ARBA" id="ARBA00020631"/>
    </source>
</evidence>
<evidence type="ECO:0000256" key="10">
    <source>
        <dbReference type="RuleBase" id="RU364060"/>
    </source>
</evidence>
<dbReference type="Proteomes" id="UP000027920">
    <property type="component" value="Unassembled WGS sequence"/>
</dbReference>
<dbReference type="PANTHER" id="PTHR21428">
    <property type="entry name" value="MEDIATOR OF RNA POLYMERASE II TRANSCRIPTION SUBUNIT 7"/>
    <property type="match status" value="1"/>
</dbReference>
<comment type="subunit">
    <text evidence="3 10">Component of the Mediator complex.</text>
</comment>
<dbReference type="InterPro" id="IPR037212">
    <property type="entry name" value="Med7/Med21-like"/>
</dbReference>
<keyword evidence="7 10" id="KW-0804">Transcription</keyword>
<dbReference type="RefSeq" id="XP_013262769.1">
    <property type="nucleotide sequence ID" value="XM_013407315.1"/>
</dbReference>
<comment type="caution">
    <text evidence="12">The sequence shown here is derived from an EMBL/GenBank/DDBJ whole genome shotgun (WGS) entry which is preliminary data.</text>
</comment>
<dbReference type="HOGENOM" id="CLU_065214_0_1_1"/>
<dbReference type="Pfam" id="PF05983">
    <property type="entry name" value="Med7"/>
    <property type="match status" value="1"/>
</dbReference>
<dbReference type="GO" id="GO:0003712">
    <property type="term" value="F:transcription coregulator activity"/>
    <property type="evidence" value="ECO:0007669"/>
    <property type="project" value="InterPro"/>
</dbReference>
<evidence type="ECO:0000256" key="3">
    <source>
        <dbReference type="ARBA" id="ARBA00011837"/>
    </source>
</evidence>
<evidence type="ECO:0000256" key="8">
    <source>
        <dbReference type="ARBA" id="ARBA00023242"/>
    </source>
</evidence>
<dbReference type="Gene3D" id="6.10.140.1520">
    <property type="match status" value="1"/>
</dbReference>
<keyword evidence="13" id="KW-1185">Reference proteome</keyword>
<dbReference type="STRING" id="1182545.A0A072PJ82"/>
<name>A0A072PJ82_9EURO</name>
<comment type="similarity">
    <text evidence="2 10">Belongs to the Mediator complex subunit 7 family.</text>
</comment>
<keyword evidence="8 10" id="KW-0539">Nucleus</keyword>
<accession>A0A072PJ82</accession>
<protein>
    <recommendedName>
        <fullName evidence="4 10">Mediator of RNA polymerase II transcription subunit 7</fullName>
    </recommendedName>
</protein>
<evidence type="ECO:0000256" key="6">
    <source>
        <dbReference type="ARBA" id="ARBA00023159"/>
    </source>
</evidence>
<dbReference type="SUPFAM" id="SSF140718">
    <property type="entry name" value="Mediator hinge subcomplex-like"/>
    <property type="match status" value="1"/>
</dbReference>
<dbReference type="PANTHER" id="PTHR21428:SF11">
    <property type="entry name" value="MEDIATOR OF RNA POLYMERASE II TRANSCRIPTION SUBUNIT 7"/>
    <property type="match status" value="1"/>
</dbReference>
<keyword evidence="5 10" id="KW-0805">Transcription regulation</keyword>
<evidence type="ECO:0000313" key="12">
    <source>
        <dbReference type="EMBL" id="KEF60179.1"/>
    </source>
</evidence>
<organism evidence="12 13">
    <name type="scientific">Exophiala aquamarina CBS 119918</name>
    <dbReference type="NCBI Taxonomy" id="1182545"/>
    <lineage>
        <taxon>Eukaryota</taxon>
        <taxon>Fungi</taxon>
        <taxon>Dikarya</taxon>
        <taxon>Ascomycota</taxon>
        <taxon>Pezizomycotina</taxon>
        <taxon>Eurotiomycetes</taxon>
        <taxon>Chaetothyriomycetidae</taxon>
        <taxon>Chaetothyriales</taxon>
        <taxon>Herpotrichiellaceae</taxon>
        <taxon>Exophiala</taxon>
    </lineage>
</organism>
<dbReference type="AlphaFoldDB" id="A0A072PJ82"/>
<dbReference type="EMBL" id="AMGV01000003">
    <property type="protein sequence ID" value="KEF60179.1"/>
    <property type="molecule type" value="Genomic_DNA"/>
</dbReference>
<evidence type="ECO:0000256" key="7">
    <source>
        <dbReference type="ARBA" id="ARBA00023163"/>
    </source>
</evidence>
<feature type="compositionally biased region" description="Basic and acidic residues" evidence="11">
    <location>
        <begin position="209"/>
        <end position="226"/>
    </location>
</feature>
<dbReference type="GeneID" id="25279956"/>
<evidence type="ECO:0000256" key="1">
    <source>
        <dbReference type="ARBA" id="ARBA00004123"/>
    </source>
</evidence>
<evidence type="ECO:0000256" key="2">
    <source>
        <dbReference type="ARBA" id="ARBA00009994"/>
    </source>
</evidence>
<dbReference type="Gene3D" id="6.10.140.200">
    <property type="match status" value="1"/>
</dbReference>
<dbReference type="VEuPathDB" id="FungiDB:A1O9_05029"/>
<reference evidence="12 13" key="1">
    <citation type="submission" date="2013-03" db="EMBL/GenBank/DDBJ databases">
        <title>The Genome Sequence of Exophiala aquamarina CBS 119918.</title>
        <authorList>
            <consortium name="The Broad Institute Genomics Platform"/>
            <person name="Cuomo C."/>
            <person name="de Hoog S."/>
            <person name="Gorbushina A."/>
            <person name="Walker B."/>
            <person name="Young S.K."/>
            <person name="Zeng Q."/>
            <person name="Gargeya S."/>
            <person name="Fitzgerald M."/>
            <person name="Haas B."/>
            <person name="Abouelleil A."/>
            <person name="Allen A.W."/>
            <person name="Alvarado L."/>
            <person name="Arachchi H.M."/>
            <person name="Berlin A.M."/>
            <person name="Chapman S.B."/>
            <person name="Gainer-Dewar J."/>
            <person name="Goldberg J."/>
            <person name="Griggs A."/>
            <person name="Gujja S."/>
            <person name="Hansen M."/>
            <person name="Howarth C."/>
            <person name="Imamovic A."/>
            <person name="Ireland A."/>
            <person name="Larimer J."/>
            <person name="McCowan C."/>
            <person name="Murphy C."/>
            <person name="Pearson M."/>
            <person name="Poon T.W."/>
            <person name="Priest M."/>
            <person name="Roberts A."/>
            <person name="Saif S."/>
            <person name="Shea T."/>
            <person name="Sisk P."/>
            <person name="Sykes S."/>
            <person name="Wortman J."/>
            <person name="Nusbaum C."/>
            <person name="Birren B."/>
        </authorList>
    </citation>
    <scope>NUCLEOTIDE SEQUENCE [LARGE SCALE GENOMIC DNA]</scope>
    <source>
        <strain evidence="12 13">CBS 119918</strain>
    </source>
</reference>
<evidence type="ECO:0000256" key="9">
    <source>
        <dbReference type="ARBA" id="ARBA00025687"/>
    </source>
</evidence>
<dbReference type="InterPro" id="IPR009244">
    <property type="entry name" value="Mediatior_Med7"/>
</dbReference>
<proteinExistence type="inferred from homology"/>
<evidence type="ECO:0000256" key="11">
    <source>
        <dbReference type="SAM" id="MobiDB-lite"/>
    </source>
</evidence>